<name>A0A0E9UDV0_ANGAN</name>
<reference evidence="1" key="1">
    <citation type="submission" date="2014-11" db="EMBL/GenBank/DDBJ databases">
        <authorList>
            <person name="Amaro Gonzalez C."/>
        </authorList>
    </citation>
    <scope>NUCLEOTIDE SEQUENCE</scope>
</reference>
<dbReference type="AlphaFoldDB" id="A0A0E9UDV0"/>
<protein>
    <submittedName>
        <fullName evidence="1">Uncharacterized protein</fullName>
    </submittedName>
</protein>
<dbReference type="EMBL" id="GBXM01044538">
    <property type="protein sequence ID" value="JAH64039.1"/>
    <property type="molecule type" value="Transcribed_RNA"/>
</dbReference>
<evidence type="ECO:0000313" key="1">
    <source>
        <dbReference type="EMBL" id="JAH64039.1"/>
    </source>
</evidence>
<sequence length="39" mass="4297">MGATDLVTNAISPALSLLKLHTSLHYNYPSWCHLLGDRS</sequence>
<accession>A0A0E9UDV0</accession>
<organism evidence="1">
    <name type="scientific">Anguilla anguilla</name>
    <name type="common">European freshwater eel</name>
    <name type="synonym">Muraena anguilla</name>
    <dbReference type="NCBI Taxonomy" id="7936"/>
    <lineage>
        <taxon>Eukaryota</taxon>
        <taxon>Metazoa</taxon>
        <taxon>Chordata</taxon>
        <taxon>Craniata</taxon>
        <taxon>Vertebrata</taxon>
        <taxon>Euteleostomi</taxon>
        <taxon>Actinopterygii</taxon>
        <taxon>Neopterygii</taxon>
        <taxon>Teleostei</taxon>
        <taxon>Anguilliformes</taxon>
        <taxon>Anguillidae</taxon>
        <taxon>Anguilla</taxon>
    </lineage>
</organism>
<reference evidence="1" key="2">
    <citation type="journal article" date="2015" name="Fish Shellfish Immunol.">
        <title>Early steps in the European eel (Anguilla anguilla)-Vibrio vulnificus interaction in the gills: Role of the RtxA13 toxin.</title>
        <authorList>
            <person name="Callol A."/>
            <person name="Pajuelo D."/>
            <person name="Ebbesson L."/>
            <person name="Teles M."/>
            <person name="MacKenzie S."/>
            <person name="Amaro C."/>
        </authorList>
    </citation>
    <scope>NUCLEOTIDE SEQUENCE</scope>
</reference>
<proteinExistence type="predicted"/>